<dbReference type="Proteomes" id="UP000036106">
    <property type="component" value="Chromosome"/>
</dbReference>
<evidence type="ECO:0000256" key="3">
    <source>
        <dbReference type="ARBA" id="ARBA00022475"/>
    </source>
</evidence>
<evidence type="ECO:0000313" key="10">
    <source>
        <dbReference type="Proteomes" id="UP000036106"/>
    </source>
</evidence>
<dbReference type="GO" id="GO:0005886">
    <property type="term" value="C:plasma membrane"/>
    <property type="evidence" value="ECO:0007669"/>
    <property type="project" value="UniProtKB-SubCell"/>
</dbReference>
<feature type="domain" description="Acyltransferase 3" evidence="8">
    <location>
        <begin position="6"/>
        <end position="333"/>
    </location>
</feature>
<dbReference type="PATRIC" id="fig|1007676.4.peg.1928"/>
<keyword evidence="10" id="KW-1185">Reference proteome</keyword>
<feature type="transmembrane region" description="Helical" evidence="7">
    <location>
        <begin position="85"/>
        <end position="106"/>
    </location>
</feature>
<feature type="transmembrane region" description="Helical" evidence="7">
    <location>
        <begin position="44"/>
        <end position="65"/>
    </location>
</feature>
<protein>
    <recommendedName>
        <fullName evidence="8">Acyltransferase 3 domain-containing protein</fullName>
    </recommendedName>
</protein>
<keyword evidence="5 7" id="KW-1133">Transmembrane helix</keyword>
<feature type="transmembrane region" description="Helical" evidence="7">
    <location>
        <begin position="188"/>
        <end position="208"/>
    </location>
</feature>
<evidence type="ECO:0000313" key="9">
    <source>
        <dbReference type="EMBL" id="AKP67743.1"/>
    </source>
</evidence>
<evidence type="ECO:0000256" key="5">
    <source>
        <dbReference type="ARBA" id="ARBA00022989"/>
    </source>
</evidence>
<proteinExistence type="inferred from homology"/>
<comment type="subcellular location">
    <subcellularLocation>
        <location evidence="1">Cell membrane</location>
        <topology evidence="1">Multi-pass membrane protein</topology>
    </subcellularLocation>
</comment>
<gene>
    <name evidence="9" type="ORF">ABM34_09525</name>
</gene>
<feature type="transmembrane region" description="Helical" evidence="7">
    <location>
        <begin position="126"/>
        <end position="147"/>
    </location>
</feature>
<evidence type="ECO:0000256" key="4">
    <source>
        <dbReference type="ARBA" id="ARBA00022692"/>
    </source>
</evidence>
<evidence type="ECO:0000256" key="7">
    <source>
        <dbReference type="SAM" id="Phobius"/>
    </source>
</evidence>
<evidence type="ECO:0000259" key="8">
    <source>
        <dbReference type="Pfam" id="PF01757"/>
    </source>
</evidence>
<feature type="transmembrane region" description="Helical" evidence="7">
    <location>
        <begin position="311"/>
        <end position="332"/>
    </location>
</feature>
<accession>A0A0H4QM09</accession>
<keyword evidence="4 7" id="KW-0812">Transmembrane</keyword>
<dbReference type="PANTHER" id="PTHR40074:SF2">
    <property type="entry name" value="O-ACETYLTRANSFERASE WECH"/>
    <property type="match status" value="1"/>
</dbReference>
<feature type="transmembrane region" description="Helical" evidence="7">
    <location>
        <begin position="12"/>
        <end position="32"/>
    </location>
</feature>
<name>A0A0H4QM09_9LACO</name>
<keyword evidence="3" id="KW-1003">Cell membrane</keyword>
<dbReference type="KEGG" id="lgn:ABM34_09525"/>
<dbReference type="GO" id="GO:0016413">
    <property type="term" value="F:O-acetyltransferase activity"/>
    <property type="evidence" value="ECO:0007669"/>
    <property type="project" value="TreeGrafter"/>
</dbReference>
<dbReference type="EMBL" id="CP012034">
    <property type="protein sequence ID" value="AKP67743.1"/>
    <property type="molecule type" value="Genomic_DNA"/>
</dbReference>
<dbReference type="STRING" id="1007676.ABM34_09525"/>
<evidence type="ECO:0000256" key="1">
    <source>
        <dbReference type="ARBA" id="ARBA00004651"/>
    </source>
</evidence>
<dbReference type="PANTHER" id="PTHR40074">
    <property type="entry name" value="O-ACETYLTRANSFERASE WECH"/>
    <property type="match status" value="1"/>
</dbReference>
<dbReference type="AlphaFoldDB" id="A0A0H4QM09"/>
<dbReference type="GO" id="GO:0009246">
    <property type="term" value="P:enterobacterial common antigen biosynthetic process"/>
    <property type="evidence" value="ECO:0007669"/>
    <property type="project" value="TreeGrafter"/>
</dbReference>
<feature type="transmembrane region" description="Helical" evidence="7">
    <location>
        <begin position="220"/>
        <end position="240"/>
    </location>
</feature>
<feature type="transmembrane region" description="Helical" evidence="7">
    <location>
        <begin position="246"/>
        <end position="265"/>
    </location>
</feature>
<dbReference type="OrthoDB" id="9810469at2"/>
<reference evidence="10" key="1">
    <citation type="submission" date="2015-07" db="EMBL/GenBank/DDBJ databases">
        <title>Lactobacillus ginsenosidimutans/EMML 3141/ whole genome sequencing.</title>
        <authorList>
            <person name="Kim M.K."/>
            <person name="Im W.-T."/>
            <person name="Srinivasan S."/>
            <person name="Lee J.-J."/>
        </authorList>
    </citation>
    <scope>NUCLEOTIDE SEQUENCE [LARGE SCALE GENOMIC DNA]</scope>
    <source>
        <strain evidence="10">EMML 3041</strain>
    </source>
</reference>
<keyword evidence="6 7" id="KW-0472">Membrane</keyword>
<feature type="transmembrane region" description="Helical" evidence="7">
    <location>
        <begin position="154"/>
        <end position="176"/>
    </location>
</feature>
<feature type="transmembrane region" description="Helical" evidence="7">
    <location>
        <begin position="286"/>
        <end position="305"/>
    </location>
</feature>
<comment type="similarity">
    <text evidence="2">Belongs to the acyltransferase 3 family.</text>
</comment>
<evidence type="ECO:0000256" key="2">
    <source>
        <dbReference type="ARBA" id="ARBA00007400"/>
    </source>
</evidence>
<sequence>MSQKRINYIDYLKIMAIFGVVLSHSLANTLAGKMFTAQWDWANFFLGIVSPSVGIFFMVSGALILTSPHTNDLHYLFTHRLVKIVVPFLIWAGITIAVFNRTIPGFSANIWFHKFLTIYNQFPSTAFWFMYPLIGFYLLSPMIKAFVDKASLRVVDYVILLWFITNILLPFIVQIMPSRYAIYLSYQPKFSLILLGQTFGYFLIGYRLHKTPIKRPKVKWNFILTITLLALTIGLNYLNAKKITNIPVIGYESPIAVIFTAEIFWTIKKWSVRNPLVDKFKNITPLFSSLAYGIYLSHGVIMSILETVLNVHNFVIVFVLTSIICLLLTYLVSRIPKVRYTLFGI</sequence>
<organism evidence="9 10">
    <name type="scientific">Companilactobacillus ginsenosidimutans</name>
    <dbReference type="NCBI Taxonomy" id="1007676"/>
    <lineage>
        <taxon>Bacteria</taxon>
        <taxon>Bacillati</taxon>
        <taxon>Bacillota</taxon>
        <taxon>Bacilli</taxon>
        <taxon>Lactobacillales</taxon>
        <taxon>Lactobacillaceae</taxon>
        <taxon>Companilactobacillus</taxon>
    </lineage>
</organism>
<dbReference type="RefSeq" id="WP_048705301.1">
    <property type="nucleotide sequence ID" value="NZ_CP012034.1"/>
</dbReference>
<evidence type="ECO:0000256" key="6">
    <source>
        <dbReference type="ARBA" id="ARBA00023136"/>
    </source>
</evidence>
<dbReference type="InterPro" id="IPR002656">
    <property type="entry name" value="Acyl_transf_3_dom"/>
</dbReference>
<dbReference type="Pfam" id="PF01757">
    <property type="entry name" value="Acyl_transf_3"/>
    <property type="match status" value="1"/>
</dbReference>